<dbReference type="CDD" id="cd19075">
    <property type="entry name" value="AKR_AKR7A1-5"/>
    <property type="match status" value="1"/>
</dbReference>
<dbReference type="PANTHER" id="PTHR43364:SF4">
    <property type="entry name" value="NAD(P)-LINKED OXIDOREDUCTASE SUPERFAMILY PROTEIN"/>
    <property type="match status" value="1"/>
</dbReference>
<reference evidence="3 4" key="1">
    <citation type="journal article" date="2017" name="BMC Genomics">
        <title>Chromosome level assembly and secondary metabolite potential of the parasitic fungus Cordyceps militaris.</title>
        <authorList>
            <person name="Kramer G.J."/>
            <person name="Nodwell J.R."/>
        </authorList>
    </citation>
    <scope>NUCLEOTIDE SEQUENCE [LARGE SCALE GENOMIC DNA]</scope>
    <source>
        <strain evidence="3 4">ATCC 34164</strain>
    </source>
</reference>
<accession>A0A2H4SRQ5</accession>
<evidence type="ECO:0000313" key="3">
    <source>
        <dbReference type="EMBL" id="ATY65763.1"/>
    </source>
</evidence>
<dbReference type="Pfam" id="PF00248">
    <property type="entry name" value="Aldo_ket_red"/>
    <property type="match status" value="2"/>
</dbReference>
<keyword evidence="1" id="KW-0560">Oxidoreductase</keyword>
<sequence length="382" mass="42383">MPLIVPTRTQPRVILGLMTFGPSKEAGARITDTATLGRALDVLRARGYDEIDTARIYVDGAQEAFTREAGWKDRHFTLSTKVTYPQTPGANNAQAVTESVEKSLKELGTDCVDVSEGLGHHQHHQHEMLPPTPHRKVTNTRAQILYLHCPDRSTPFAETLEALDALHKAGKFVQLGLSNFAAHEVAEIVMTCKYNHWVRPTVYQGIYNCITRHIEQELFVACRRYGLDIVVYNPLAGGLLSGKIRSQDVVPESGRFSDEAEGLGGRYRARYFKDGVFRALQIAEEAVAKHGLTLIETALRWTVHHSKLRMVGGNDGVILGVSSVEQLESNLDSIEKGPLPEDVVKALDRAWEAAKQDATPYWHGTLEYSYNTQQALFAPGAK</sequence>
<name>A0A2H4SRQ5_CORMI</name>
<dbReference type="InterPro" id="IPR036812">
    <property type="entry name" value="NAD(P)_OxRdtase_dom_sf"/>
</dbReference>
<organism evidence="3 4">
    <name type="scientific">Cordyceps militaris</name>
    <name type="common">Caterpillar fungus</name>
    <name type="synonym">Clavaria militaris</name>
    <dbReference type="NCBI Taxonomy" id="73501"/>
    <lineage>
        <taxon>Eukaryota</taxon>
        <taxon>Fungi</taxon>
        <taxon>Dikarya</taxon>
        <taxon>Ascomycota</taxon>
        <taxon>Pezizomycotina</taxon>
        <taxon>Sordariomycetes</taxon>
        <taxon>Hypocreomycetidae</taxon>
        <taxon>Hypocreales</taxon>
        <taxon>Cordycipitaceae</taxon>
        <taxon>Cordyceps</taxon>
    </lineage>
</organism>
<gene>
    <name evidence="3" type="ORF">A9K55_001848</name>
</gene>
<proteinExistence type="predicted"/>
<feature type="domain" description="NADP-dependent oxidoreductase" evidence="2">
    <location>
        <begin position="140"/>
        <end position="351"/>
    </location>
</feature>
<protein>
    <submittedName>
        <fullName evidence="3">Aldo keto reductase</fullName>
    </submittedName>
</protein>
<dbReference type="GO" id="GO:0016491">
    <property type="term" value="F:oxidoreductase activity"/>
    <property type="evidence" value="ECO:0007669"/>
    <property type="project" value="UniProtKB-KW"/>
</dbReference>
<dbReference type="OrthoDB" id="2310150at2759"/>
<dbReference type="InterPro" id="IPR023210">
    <property type="entry name" value="NADP_OxRdtase_dom"/>
</dbReference>
<evidence type="ECO:0000259" key="2">
    <source>
        <dbReference type="Pfam" id="PF00248"/>
    </source>
</evidence>
<dbReference type="AlphaFoldDB" id="A0A2H4SRQ5"/>
<evidence type="ECO:0000256" key="1">
    <source>
        <dbReference type="ARBA" id="ARBA00023002"/>
    </source>
</evidence>
<dbReference type="SUPFAM" id="SSF51430">
    <property type="entry name" value="NAD(P)-linked oxidoreductase"/>
    <property type="match status" value="1"/>
</dbReference>
<dbReference type="VEuPathDB" id="FungiDB:A9K55_001848"/>
<feature type="domain" description="NADP-dependent oxidoreductase" evidence="2">
    <location>
        <begin position="13"/>
        <end position="114"/>
    </location>
</feature>
<dbReference type="Gene3D" id="3.20.20.100">
    <property type="entry name" value="NADP-dependent oxidoreductase domain"/>
    <property type="match status" value="1"/>
</dbReference>
<dbReference type="EMBL" id="CP023326">
    <property type="protein sequence ID" value="ATY65763.1"/>
    <property type="molecule type" value="Genomic_DNA"/>
</dbReference>
<dbReference type="InterPro" id="IPR050523">
    <property type="entry name" value="AKR_Detox_Biosynth"/>
</dbReference>
<dbReference type="PANTHER" id="PTHR43364">
    <property type="entry name" value="NADH-SPECIFIC METHYLGLYOXAL REDUCTASE-RELATED"/>
    <property type="match status" value="1"/>
</dbReference>
<evidence type="ECO:0000313" key="4">
    <source>
        <dbReference type="Proteomes" id="UP000323067"/>
    </source>
</evidence>
<dbReference type="VEuPathDB" id="FungiDB:CCM_00257"/>
<dbReference type="Proteomes" id="UP000323067">
    <property type="component" value="Chromosome iii"/>
</dbReference>